<feature type="transmembrane region" description="Helical" evidence="6">
    <location>
        <begin position="363"/>
        <end position="384"/>
    </location>
</feature>
<gene>
    <name evidence="7" type="ORF">GWI71_18625</name>
</gene>
<dbReference type="SUPFAM" id="SSF103473">
    <property type="entry name" value="MFS general substrate transporter"/>
    <property type="match status" value="1"/>
</dbReference>
<sequence>MIRSAATSLRQSASGRHFITGLGIGQITSWGTLYYSFPLIGEAMGRDLGWSKAEVFLAATIGLLLAAPAAYPIGVWIDRGHGRTIMAGASVLAAAALLGWSQVSELWLFYALVGVLGVLQAAVLYEPAFAVVARRVGATQARNGITTLTFWGGFASTVFIPVVQILLDHLGWRGTLMALAAINLGIAALYALVIDRERDAAEQDSAREAVARRPSPEAGALPARPLRDAMRRPVFWLLGLAFTAYAATFSAFTFHLYPLLLEKGLTAAEVVTAMMMIGPAQVAGRLFIWRLAAGASVARIGCLVIPAFPLTLAGFELLPVTLAVALALVALYGLANGIMTIVRGMAVPEMLSREGYGALNGALALPGTLAKAMAPGAAALLWQASGSYDAVLGAAILGAAILVVSFWLAAAVCQREGRPG</sequence>
<evidence type="ECO:0000256" key="3">
    <source>
        <dbReference type="ARBA" id="ARBA00022692"/>
    </source>
</evidence>
<feature type="transmembrane region" description="Helical" evidence="6">
    <location>
        <begin position="84"/>
        <end position="101"/>
    </location>
</feature>
<dbReference type="PANTHER" id="PTHR43385">
    <property type="entry name" value="RIBOFLAVIN TRANSPORTER RIBJ"/>
    <property type="match status" value="1"/>
</dbReference>
<dbReference type="InterPro" id="IPR011701">
    <property type="entry name" value="MFS"/>
</dbReference>
<dbReference type="RefSeq" id="WP_161677702.1">
    <property type="nucleotide sequence ID" value="NZ_JAABLP010000005.1"/>
</dbReference>
<keyword evidence="8" id="KW-1185">Reference proteome</keyword>
<proteinExistence type="predicted"/>
<feature type="transmembrane region" description="Helical" evidence="6">
    <location>
        <begin position="145"/>
        <end position="166"/>
    </location>
</feature>
<evidence type="ECO:0000313" key="7">
    <source>
        <dbReference type="EMBL" id="NBN65715.1"/>
    </source>
</evidence>
<feature type="transmembrane region" description="Helical" evidence="6">
    <location>
        <begin position="320"/>
        <end position="342"/>
    </location>
</feature>
<dbReference type="InterPro" id="IPR052983">
    <property type="entry name" value="MFS_Riboflavin_Transporter"/>
</dbReference>
<dbReference type="InterPro" id="IPR036259">
    <property type="entry name" value="MFS_trans_sf"/>
</dbReference>
<feature type="transmembrane region" description="Helical" evidence="6">
    <location>
        <begin position="107"/>
        <end position="133"/>
    </location>
</feature>
<dbReference type="Proteomes" id="UP000541347">
    <property type="component" value="Unassembled WGS sequence"/>
</dbReference>
<feature type="transmembrane region" description="Helical" evidence="6">
    <location>
        <begin position="263"/>
        <end position="280"/>
    </location>
</feature>
<protein>
    <submittedName>
        <fullName evidence="7">MFS transporter</fullName>
    </submittedName>
</protein>
<evidence type="ECO:0000313" key="8">
    <source>
        <dbReference type="Proteomes" id="UP000541347"/>
    </source>
</evidence>
<feature type="transmembrane region" description="Helical" evidence="6">
    <location>
        <begin position="390"/>
        <end position="413"/>
    </location>
</feature>
<keyword evidence="2" id="KW-0813">Transport</keyword>
<organism evidence="7 8">
    <name type="scientific">Pannonibacter tanglangensis</name>
    <dbReference type="NCBI Taxonomy" id="2750084"/>
    <lineage>
        <taxon>Bacteria</taxon>
        <taxon>Pseudomonadati</taxon>
        <taxon>Pseudomonadota</taxon>
        <taxon>Alphaproteobacteria</taxon>
        <taxon>Hyphomicrobiales</taxon>
        <taxon>Stappiaceae</taxon>
        <taxon>Pannonibacter</taxon>
    </lineage>
</organism>
<feature type="transmembrane region" description="Helical" evidence="6">
    <location>
        <begin position="18"/>
        <end position="35"/>
    </location>
</feature>
<evidence type="ECO:0000256" key="2">
    <source>
        <dbReference type="ARBA" id="ARBA00022448"/>
    </source>
</evidence>
<name>A0ABW9ZSN3_9HYPH</name>
<feature type="transmembrane region" description="Helical" evidence="6">
    <location>
        <begin position="234"/>
        <end position="257"/>
    </location>
</feature>
<dbReference type="PANTHER" id="PTHR43385:SF1">
    <property type="entry name" value="RIBOFLAVIN TRANSPORTER RIBJ"/>
    <property type="match status" value="1"/>
</dbReference>
<evidence type="ECO:0000256" key="5">
    <source>
        <dbReference type="ARBA" id="ARBA00023136"/>
    </source>
</evidence>
<keyword evidence="5 6" id="KW-0472">Membrane</keyword>
<feature type="transmembrane region" description="Helical" evidence="6">
    <location>
        <begin position="172"/>
        <end position="193"/>
    </location>
</feature>
<keyword evidence="3 6" id="KW-0812">Transmembrane</keyword>
<comment type="caution">
    <text evidence="7">The sequence shown here is derived from an EMBL/GenBank/DDBJ whole genome shotgun (WGS) entry which is preliminary data.</text>
</comment>
<keyword evidence="4 6" id="KW-1133">Transmembrane helix</keyword>
<dbReference type="Pfam" id="PF07690">
    <property type="entry name" value="MFS_1"/>
    <property type="match status" value="1"/>
</dbReference>
<evidence type="ECO:0000256" key="4">
    <source>
        <dbReference type="ARBA" id="ARBA00022989"/>
    </source>
</evidence>
<evidence type="ECO:0000256" key="1">
    <source>
        <dbReference type="ARBA" id="ARBA00004141"/>
    </source>
</evidence>
<evidence type="ECO:0000256" key="6">
    <source>
        <dbReference type="SAM" id="Phobius"/>
    </source>
</evidence>
<feature type="transmembrane region" description="Helical" evidence="6">
    <location>
        <begin position="55"/>
        <end position="77"/>
    </location>
</feature>
<feature type="transmembrane region" description="Helical" evidence="6">
    <location>
        <begin position="287"/>
        <end position="308"/>
    </location>
</feature>
<dbReference type="Gene3D" id="1.20.1250.20">
    <property type="entry name" value="MFS general substrate transporter like domains"/>
    <property type="match status" value="1"/>
</dbReference>
<accession>A0ABW9ZSN3</accession>
<comment type="subcellular location">
    <subcellularLocation>
        <location evidence="1">Membrane</location>
        <topology evidence="1">Multi-pass membrane protein</topology>
    </subcellularLocation>
</comment>
<reference evidence="7 8" key="1">
    <citation type="submission" date="2020-01" db="EMBL/GenBank/DDBJ databases">
        <authorList>
            <person name="Peng S.Y."/>
            <person name="Li J."/>
            <person name="Wang M."/>
            <person name="Wang L."/>
            <person name="Wang C.Q."/>
            <person name="Wang J.R."/>
        </authorList>
    </citation>
    <scope>NUCLEOTIDE SEQUENCE [LARGE SCALE GENOMIC DNA]</scope>
    <source>
        <strain evidence="7 8">XCT-34</strain>
    </source>
</reference>
<dbReference type="EMBL" id="JAABLP010000005">
    <property type="protein sequence ID" value="NBN65715.1"/>
    <property type="molecule type" value="Genomic_DNA"/>
</dbReference>